<dbReference type="EMBL" id="AWTR02000034">
    <property type="protein sequence ID" value="ETZ07545.1"/>
    <property type="molecule type" value="Genomic_DNA"/>
</dbReference>
<evidence type="ECO:0000256" key="6">
    <source>
        <dbReference type="ARBA" id="ARBA00022605"/>
    </source>
</evidence>
<dbReference type="PANTHER" id="PTHR12128">
    <property type="entry name" value="DIHYDRODIPICOLINATE SYNTHASE"/>
    <property type="match status" value="1"/>
</dbReference>
<evidence type="ECO:0000256" key="14">
    <source>
        <dbReference type="PIRSR" id="PIRSR001365-1"/>
    </source>
</evidence>
<feature type="active site" description="Proton donor/acceptor" evidence="14">
    <location>
        <position position="138"/>
    </location>
</feature>
<dbReference type="PROSITE" id="PS00666">
    <property type="entry name" value="DHDPS_2"/>
    <property type="match status" value="1"/>
</dbReference>
<dbReference type="InterPro" id="IPR020624">
    <property type="entry name" value="Schiff_base-form_aldolases_CS"/>
</dbReference>
<feature type="active site" description="Schiff-base intermediate with substrate" evidence="14">
    <location>
        <position position="166"/>
    </location>
</feature>
<keyword evidence="6" id="KW-0028">Amino-acid biosynthesis</keyword>
<dbReference type="SMART" id="SM01130">
    <property type="entry name" value="DHDPS"/>
    <property type="match status" value="1"/>
</dbReference>
<evidence type="ECO:0000313" key="17">
    <source>
        <dbReference type="Proteomes" id="UP000019112"/>
    </source>
</evidence>
<feature type="binding site" evidence="15">
    <location>
        <position position="51"/>
    </location>
    <ligand>
        <name>pyruvate</name>
        <dbReference type="ChEBI" id="CHEBI:15361"/>
    </ligand>
</feature>
<dbReference type="GO" id="GO:0019877">
    <property type="term" value="P:diaminopimelate biosynthetic process"/>
    <property type="evidence" value="ECO:0007669"/>
    <property type="project" value="UniProtKB-KW"/>
</dbReference>
<dbReference type="eggNOG" id="COG0329">
    <property type="taxonomic scope" value="Bacteria"/>
</dbReference>
<dbReference type="UniPathway" id="UPA00034">
    <property type="reaction ID" value="UER00017"/>
</dbReference>
<feature type="binding site" evidence="15">
    <location>
        <position position="207"/>
    </location>
    <ligand>
        <name>pyruvate</name>
        <dbReference type="ChEBI" id="CHEBI:15361"/>
    </ligand>
</feature>
<evidence type="ECO:0000256" key="4">
    <source>
        <dbReference type="ARBA" id="ARBA00012086"/>
    </source>
</evidence>
<keyword evidence="5" id="KW-0963">Cytoplasm</keyword>
<gene>
    <name evidence="16" type="ORF">P618_200263</name>
</gene>
<dbReference type="GO" id="GO:0008840">
    <property type="term" value="F:4-hydroxy-tetrahydrodipicolinate synthase activity"/>
    <property type="evidence" value="ECO:0007669"/>
    <property type="project" value="UniProtKB-UniRule"/>
</dbReference>
<evidence type="ECO:0000256" key="5">
    <source>
        <dbReference type="ARBA" id="ARBA00022490"/>
    </source>
</evidence>
<dbReference type="PRINTS" id="PR00146">
    <property type="entry name" value="DHPICSNTHASE"/>
</dbReference>
<keyword evidence="8" id="KW-0457">Lysine biosynthesis</keyword>
<dbReference type="STRING" id="1399147.P618_200263"/>
<proteinExistence type="inferred from homology"/>
<dbReference type="Gene3D" id="3.20.20.70">
    <property type="entry name" value="Aldolase class I"/>
    <property type="match status" value="1"/>
</dbReference>
<organism evidence="16 17">
    <name type="scientific">Holospora obtusa F1</name>
    <dbReference type="NCBI Taxonomy" id="1399147"/>
    <lineage>
        <taxon>Bacteria</taxon>
        <taxon>Pseudomonadati</taxon>
        <taxon>Pseudomonadota</taxon>
        <taxon>Alphaproteobacteria</taxon>
        <taxon>Holosporales</taxon>
        <taxon>Holosporaceae</taxon>
        <taxon>Holospora</taxon>
    </lineage>
</organism>
<comment type="catalytic activity">
    <reaction evidence="11">
        <text>L-aspartate 4-semialdehyde + pyruvate = (2S,4S)-4-hydroxy-2,3,4,5-tetrahydrodipicolinate + H2O + H(+)</text>
        <dbReference type="Rhea" id="RHEA:34171"/>
        <dbReference type="ChEBI" id="CHEBI:15361"/>
        <dbReference type="ChEBI" id="CHEBI:15377"/>
        <dbReference type="ChEBI" id="CHEBI:15378"/>
        <dbReference type="ChEBI" id="CHEBI:67139"/>
        <dbReference type="ChEBI" id="CHEBI:537519"/>
        <dbReference type="EC" id="4.3.3.7"/>
    </reaction>
</comment>
<keyword evidence="7" id="KW-0220">Diaminopimelate biosynthesis</keyword>
<comment type="pathway">
    <text evidence="2">Amino-acid biosynthesis; L-lysine biosynthesis via DAP pathway; (S)-tetrahydrodipicolinate from L-aspartate: step 3/4.</text>
</comment>
<dbReference type="GO" id="GO:0009089">
    <property type="term" value="P:lysine biosynthetic process via diaminopimelate"/>
    <property type="evidence" value="ECO:0007669"/>
    <property type="project" value="UniProtKB-UniRule"/>
</dbReference>
<comment type="caution">
    <text evidence="16">The sequence shown here is derived from an EMBL/GenBank/DDBJ whole genome shotgun (WGS) entry which is preliminary data.</text>
</comment>
<evidence type="ECO:0000313" key="16">
    <source>
        <dbReference type="EMBL" id="ETZ07545.1"/>
    </source>
</evidence>
<reference evidence="16 17" key="1">
    <citation type="journal article" date="2014" name="FEMS Microbiol. Lett.">
        <title>Draft genome sequences of three Holospora species (Holospora obtusa, Holospora undulata, and Holospora elegans), endonuclear symbiotic bacteria of the ciliate Paramecium caudatum.</title>
        <authorList>
            <person name="Dohra H."/>
            <person name="Tanaka K."/>
            <person name="Suzuki T."/>
            <person name="Fujishima M."/>
            <person name="Suzuki H."/>
        </authorList>
    </citation>
    <scope>NUCLEOTIDE SEQUENCE [LARGE SCALE GENOMIC DNA]</scope>
    <source>
        <strain evidence="16 17">F1</strain>
    </source>
</reference>
<dbReference type="GO" id="GO:0005829">
    <property type="term" value="C:cytosol"/>
    <property type="evidence" value="ECO:0007669"/>
    <property type="project" value="TreeGrafter"/>
</dbReference>
<dbReference type="NCBIfam" id="TIGR00674">
    <property type="entry name" value="dapA"/>
    <property type="match status" value="1"/>
</dbReference>
<keyword evidence="17" id="KW-1185">Reference proteome</keyword>
<dbReference type="InterPro" id="IPR002220">
    <property type="entry name" value="DapA-like"/>
</dbReference>
<evidence type="ECO:0000256" key="15">
    <source>
        <dbReference type="PIRSR" id="PIRSR001365-2"/>
    </source>
</evidence>
<dbReference type="SUPFAM" id="SSF51569">
    <property type="entry name" value="Aldolase"/>
    <property type="match status" value="1"/>
</dbReference>
<dbReference type="PROSITE" id="PS00665">
    <property type="entry name" value="DHDPS_1"/>
    <property type="match status" value="1"/>
</dbReference>
<evidence type="ECO:0000256" key="3">
    <source>
        <dbReference type="ARBA" id="ARBA00007592"/>
    </source>
</evidence>
<evidence type="ECO:0000256" key="13">
    <source>
        <dbReference type="PIRNR" id="PIRNR001365"/>
    </source>
</evidence>
<evidence type="ECO:0000256" key="7">
    <source>
        <dbReference type="ARBA" id="ARBA00022915"/>
    </source>
</evidence>
<dbReference type="Pfam" id="PF00701">
    <property type="entry name" value="DHDPS"/>
    <property type="match status" value="1"/>
</dbReference>
<dbReference type="Proteomes" id="UP000019112">
    <property type="component" value="Unassembled WGS sequence"/>
</dbReference>
<dbReference type="InterPro" id="IPR020625">
    <property type="entry name" value="Schiff_base-form_aldolases_AS"/>
</dbReference>
<comment type="similarity">
    <text evidence="3 13">Belongs to the DapA family.</text>
</comment>
<comment type="function">
    <text evidence="1">Catalyzes the condensation of (S)-aspartate-beta-semialdehyde [(S)-ASA] and pyruvate to 4-hydroxy-tetrahydrodipicolinate (HTPA).</text>
</comment>
<evidence type="ECO:0000256" key="2">
    <source>
        <dbReference type="ARBA" id="ARBA00005120"/>
    </source>
</evidence>
<dbReference type="InterPro" id="IPR005263">
    <property type="entry name" value="DapA"/>
</dbReference>
<dbReference type="InterPro" id="IPR013785">
    <property type="entry name" value="Aldolase_TIM"/>
</dbReference>
<evidence type="ECO:0000256" key="12">
    <source>
        <dbReference type="NCBIfam" id="TIGR00674"/>
    </source>
</evidence>
<dbReference type="PIRSF" id="PIRSF001365">
    <property type="entry name" value="DHDPS"/>
    <property type="match status" value="1"/>
</dbReference>
<dbReference type="EC" id="4.3.3.7" evidence="4 12"/>
<dbReference type="PANTHER" id="PTHR12128:SF66">
    <property type="entry name" value="4-HYDROXY-2-OXOGLUTARATE ALDOLASE, MITOCHONDRIAL"/>
    <property type="match status" value="1"/>
</dbReference>
<evidence type="ECO:0000256" key="11">
    <source>
        <dbReference type="ARBA" id="ARBA00047836"/>
    </source>
</evidence>
<evidence type="ECO:0000256" key="9">
    <source>
        <dbReference type="ARBA" id="ARBA00023239"/>
    </source>
</evidence>
<keyword evidence="9 13" id="KW-0456">Lyase</keyword>
<keyword evidence="10" id="KW-0704">Schiff base</keyword>
<evidence type="ECO:0000256" key="8">
    <source>
        <dbReference type="ARBA" id="ARBA00023154"/>
    </source>
</evidence>
<name>W6THU8_HOLOB</name>
<protein>
    <recommendedName>
        <fullName evidence="4 12">4-hydroxy-tetrahydrodipicolinate synthase</fullName>
        <ecNumber evidence="4 12">4.3.3.7</ecNumber>
    </recommendedName>
</protein>
<evidence type="ECO:0000256" key="1">
    <source>
        <dbReference type="ARBA" id="ARBA00003294"/>
    </source>
</evidence>
<accession>W6THU8</accession>
<evidence type="ECO:0000256" key="10">
    <source>
        <dbReference type="ARBA" id="ARBA00023270"/>
    </source>
</evidence>
<dbReference type="AlphaFoldDB" id="W6THU8"/>
<sequence length="300" mass="33710">MRYSPFKVPLVWTACVTPFKDHSLNVDYEGLERVLRKQVSCENGVILFGSTGEGISLSTEEKRKILDFIMRLDLNIPIFSAVPTYNLDSAMDWIKQCQDYALQGYLISTPLYTCPGDEGQAQWFQALLTISQRPVMLYNVPRRTGVSLSVEALKILKDYPFLVSLKESSGCLKSAFSYAQAAPRIDLLCGDDHLMPAYSTLGAKGLVSVLSNIWPNLVKHYVQESLEGCWKRSFFWEAQQALSKATNPVSIKALLRLANIISSDMVRLPLSKNDLSDLQSLRVLQQLALEEIKCLGIFEE</sequence>